<dbReference type="RefSeq" id="WP_345215533.1">
    <property type="nucleotide sequence ID" value="NZ_BAABGN010000005.1"/>
</dbReference>
<keyword evidence="2" id="KW-1185">Reference proteome</keyword>
<reference evidence="2" key="1">
    <citation type="journal article" date="2019" name="Int. J. Syst. Evol. Microbiol.">
        <title>The Global Catalogue of Microorganisms (GCM) 10K type strain sequencing project: providing services to taxonomists for standard genome sequencing and annotation.</title>
        <authorList>
            <consortium name="The Broad Institute Genomics Platform"/>
            <consortium name="The Broad Institute Genome Sequencing Center for Infectious Disease"/>
            <person name="Wu L."/>
            <person name="Ma J."/>
        </authorList>
    </citation>
    <scope>NUCLEOTIDE SEQUENCE [LARGE SCALE GENOMIC DNA]</scope>
    <source>
        <strain evidence="2">JCM 17810</strain>
    </source>
</reference>
<protein>
    <submittedName>
        <fullName evidence="1">Uncharacterized protein</fullName>
    </submittedName>
</protein>
<dbReference type="Proteomes" id="UP001500622">
    <property type="component" value="Unassembled WGS sequence"/>
</dbReference>
<gene>
    <name evidence="1" type="ORF">GCM10023169_13990</name>
</gene>
<comment type="caution">
    <text evidence="1">The sequence shown here is derived from an EMBL/GenBank/DDBJ whole genome shotgun (WGS) entry which is preliminary data.</text>
</comment>
<dbReference type="EMBL" id="BAABGN010000005">
    <property type="protein sequence ID" value="GAA4421282.1"/>
    <property type="molecule type" value="Genomic_DNA"/>
</dbReference>
<proteinExistence type="predicted"/>
<evidence type="ECO:0000313" key="2">
    <source>
        <dbReference type="Proteomes" id="UP001500622"/>
    </source>
</evidence>
<sequence>MIIAFETKWLREVCEDGAVAVKELGSPAAEALQQRLADLRAAERISDLIVGNPRTSGAGDATLTITLTDTVDTIWLVNHASPPREEGGRVDWTRTRRVRLCEIASD</sequence>
<accession>A0ABP8L267</accession>
<evidence type="ECO:0000313" key="1">
    <source>
        <dbReference type="EMBL" id="GAA4421282.1"/>
    </source>
</evidence>
<organism evidence="1 2">
    <name type="scientific">Georgenia halophila</name>
    <dbReference type="NCBI Taxonomy" id="620889"/>
    <lineage>
        <taxon>Bacteria</taxon>
        <taxon>Bacillati</taxon>
        <taxon>Actinomycetota</taxon>
        <taxon>Actinomycetes</taxon>
        <taxon>Micrococcales</taxon>
        <taxon>Bogoriellaceae</taxon>
        <taxon>Georgenia</taxon>
    </lineage>
</organism>
<name>A0ABP8L267_9MICO</name>